<gene>
    <name evidence="1" type="ORF">B0T26DRAFT_297018</name>
</gene>
<accession>A0AA40AKD6</accession>
<dbReference type="RefSeq" id="XP_060296241.1">
    <property type="nucleotide sequence ID" value="XM_060434226.1"/>
</dbReference>
<keyword evidence="2" id="KW-1185">Reference proteome</keyword>
<organism evidence="1 2">
    <name type="scientific">Lasiosphaeria miniovina</name>
    <dbReference type="NCBI Taxonomy" id="1954250"/>
    <lineage>
        <taxon>Eukaryota</taxon>
        <taxon>Fungi</taxon>
        <taxon>Dikarya</taxon>
        <taxon>Ascomycota</taxon>
        <taxon>Pezizomycotina</taxon>
        <taxon>Sordariomycetes</taxon>
        <taxon>Sordariomycetidae</taxon>
        <taxon>Sordariales</taxon>
        <taxon>Lasiosphaeriaceae</taxon>
        <taxon>Lasiosphaeria</taxon>
    </lineage>
</organism>
<proteinExistence type="predicted"/>
<dbReference type="GeneID" id="85317496"/>
<reference evidence="1" key="1">
    <citation type="submission" date="2023-06" db="EMBL/GenBank/DDBJ databases">
        <title>Genome-scale phylogeny and comparative genomics of the fungal order Sordariales.</title>
        <authorList>
            <consortium name="Lawrence Berkeley National Laboratory"/>
            <person name="Hensen N."/>
            <person name="Bonometti L."/>
            <person name="Westerberg I."/>
            <person name="Brannstrom I.O."/>
            <person name="Guillou S."/>
            <person name="Cros-Aarteil S."/>
            <person name="Calhoun S."/>
            <person name="Haridas S."/>
            <person name="Kuo A."/>
            <person name="Mondo S."/>
            <person name="Pangilinan J."/>
            <person name="Riley R."/>
            <person name="LaButti K."/>
            <person name="Andreopoulos B."/>
            <person name="Lipzen A."/>
            <person name="Chen C."/>
            <person name="Yanf M."/>
            <person name="Daum C."/>
            <person name="Ng V."/>
            <person name="Clum A."/>
            <person name="Steindorff A."/>
            <person name="Ohm R."/>
            <person name="Martin F."/>
            <person name="Silar P."/>
            <person name="Natvig D."/>
            <person name="Lalanne C."/>
            <person name="Gautier V."/>
            <person name="Ament-velasquez S.L."/>
            <person name="Kruys A."/>
            <person name="Hutchinson M.I."/>
            <person name="Powell A.J."/>
            <person name="Barry K."/>
            <person name="Miller A.N."/>
            <person name="Grigoriev I.V."/>
            <person name="Debuchy R."/>
            <person name="Gladieux P."/>
            <person name="Thoren M.H."/>
            <person name="Johannesson H."/>
        </authorList>
    </citation>
    <scope>NUCLEOTIDE SEQUENCE</scope>
    <source>
        <strain evidence="1">SMH2392-1A</strain>
    </source>
</reference>
<sequence>MKLENTPRVGTFVRAGSCWEVNPASETLSHTSTSSSALARGTNGLTSKAANACFRASGFSPSTLPNRTWRYGRVALQGEIRALVLRDCRRQGIEAEQFEPQRGQQDGHVAGDFLTGLFGEIVVVLIGGTDSVQPRAGHGSRTASYTAKASPDVAIGSQSVSRLGTAYPVRPTSFLRATSWCKKSGLMLGTLSTLHSSSHSQHCWPSKCRRGV</sequence>
<dbReference type="AlphaFoldDB" id="A0AA40AKD6"/>
<dbReference type="EMBL" id="JAUIRO010000004">
    <property type="protein sequence ID" value="KAK0717448.1"/>
    <property type="molecule type" value="Genomic_DNA"/>
</dbReference>
<evidence type="ECO:0000313" key="2">
    <source>
        <dbReference type="Proteomes" id="UP001172101"/>
    </source>
</evidence>
<evidence type="ECO:0000313" key="1">
    <source>
        <dbReference type="EMBL" id="KAK0717448.1"/>
    </source>
</evidence>
<name>A0AA40AKD6_9PEZI</name>
<dbReference type="Proteomes" id="UP001172101">
    <property type="component" value="Unassembled WGS sequence"/>
</dbReference>
<protein>
    <submittedName>
        <fullName evidence="1">Uncharacterized protein</fullName>
    </submittedName>
</protein>
<comment type="caution">
    <text evidence="1">The sequence shown here is derived from an EMBL/GenBank/DDBJ whole genome shotgun (WGS) entry which is preliminary data.</text>
</comment>